<evidence type="ECO:0000256" key="2">
    <source>
        <dbReference type="ARBA" id="ARBA00023008"/>
    </source>
</evidence>
<evidence type="ECO:0000313" key="5">
    <source>
        <dbReference type="EMBL" id="SUZ71768.1"/>
    </source>
</evidence>
<feature type="compositionally biased region" description="Basic and acidic residues" evidence="3">
    <location>
        <begin position="184"/>
        <end position="197"/>
    </location>
</feature>
<organism evidence="5">
    <name type="scientific">marine metagenome</name>
    <dbReference type="NCBI Taxonomy" id="408172"/>
    <lineage>
        <taxon>unclassified sequences</taxon>
        <taxon>metagenomes</taxon>
        <taxon>ecological metagenomes</taxon>
    </lineage>
</organism>
<dbReference type="Gene3D" id="2.60.40.1220">
    <property type="match status" value="1"/>
</dbReference>
<keyword evidence="2" id="KW-0186">Copper</keyword>
<keyword evidence="1" id="KW-0732">Signal</keyword>
<dbReference type="InterPro" id="IPR014755">
    <property type="entry name" value="Cu-Rt/internalin_Ig-like"/>
</dbReference>
<evidence type="ECO:0000256" key="3">
    <source>
        <dbReference type="SAM" id="MobiDB-lite"/>
    </source>
</evidence>
<evidence type="ECO:0000259" key="4">
    <source>
        <dbReference type="Pfam" id="PF04234"/>
    </source>
</evidence>
<dbReference type="SUPFAM" id="SSF81296">
    <property type="entry name" value="E set domains"/>
    <property type="match status" value="1"/>
</dbReference>
<protein>
    <recommendedName>
        <fullName evidence="4">CopC domain-containing protein</fullName>
    </recommendedName>
</protein>
<sequence>MKTGIKLKAMLAGLGLVLSGWSSAQHAMHSQRADTTGIAAKTETMPNDDSVLDSAPDKLLFAFPTRVRLVKLTLRDEHRDWVDISFRYDPDAAETFTWNLPQLPQATYYTADWAILSENDQLVRGSFSFAFGPDAEPPSVTKEAEEMLMQMRNGDPSIRQVASPQTQIIIDRDPPKYDPPFTIDLKDQRLNTDQSNK</sequence>
<dbReference type="InterPro" id="IPR014756">
    <property type="entry name" value="Ig_E-set"/>
</dbReference>
<dbReference type="GO" id="GO:0046688">
    <property type="term" value="P:response to copper ion"/>
    <property type="evidence" value="ECO:0007669"/>
    <property type="project" value="InterPro"/>
</dbReference>
<evidence type="ECO:0000256" key="1">
    <source>
        <dbReference type="ARBA" id="ARBA00022729"/>
    </source>
</evidence>
<reference evidence="5" key="1">
    <citation type="submission" date="2018-05" db="EMBL/GenBank/DDBJ databases">
        <authorList>
            <person name="Lanie J.A."/>
            <person name="Ng W.-L."/>
            <person name="Kazmierczak K.M."/>
            <person name="Andrzejewski T.M."/>
            <person name="Davidsen T.M."/>
            <person name="Wayne K.J."/>
            <person name="Tettelin H."/>
            <person name="Glass J.I."/>
            <person name="Rusch D."/>
            <person name="Podicherti R."/>
            <person name="Tsui H.-C.T."/>
            <person name="Winkler M.E."/>
        </authorList>
    </citation>
    <scope>NUCLEOTIDE SEQUENCE</scope>
</reference>
<dbReference type="EMBL" id="UINC01001132">
    <property type="protein sequence ID" value="SUZ71768.1"/>
    <property type="molecule type" value="Genomic_DNA"/>
</dbReference>
<dbReference type="InterPro" id="IPR007348">
    <property type="entry name" value="CopC_dom"/>
</dbReference>
<dbReference type="Pfam" id="PF04234">
    <property type="entry name" value="CopC"/>
    <property type="match status" value="1"/>
</dbReference>
<feature type="region of interest" description="Disordered" evidence="3">
    <location>
        <begin position="154"/>
        <end position="197"/>
    </location>
</feature>
<dbReference type="GO" id="GO:0005507">
    <property type="term" value="F:copper ion binding"/>
    <property type="evidence" value="ECO:0007669"/>
    <property type="project" value="InterPro"/>
</dbReference>
<accession>A0A381PYR1</accession>
<feature type="domain" description="CopC" evidence="4">
    <location>
        <begin position="42"/>
        <end position="130"/>
    </location>
</feature>
<gene>
    <name evidence="5" type="ORF">METZ01_LOCUS24622</name>
</gene>
<name>A0A381PYR1_9ZZZZ</name>
<dbReference type="GO" id="GO:0042597">
    <property type="term" value="C:periplasmic space"/>
    <property type="evidence" value="ECO:0007669"/>
    <property type="project" value="InterPro"/>
</dbReference>
<proteinExistence type="predicted"/>
<dbReference type="AlphaFoldDB" id="A0A381PYR1"/>